<organism evidence="1 2">
    <name type="scientific">Vigna unguiculata</name>
    <name type="common">Cowpea</name>
    <dbReference type="NCBI Taxonomy" id="3917"/>
    <lineage>
        <taxon>Eukaryota</taxon>
        <taxon>Viridiplantae</taxon>
        <taxon>Streptophyta</taxon>
        <taxon>Embryophyta</taxon>
        <taxon>Tracheophyta</taxon>
        <taxon>Spermatophyta</taxon>
        <taxon>Magnoliopsida</taxon>
        <taxon>eudicotyledons</taxon>
        <taxon>Gunneridae</taxon>
        <taxon>Pentapetalae</taxon>
        <taxon>rosids</taxon>
        <taxon>fabids</taxon>
        <taxon>Fabales</taxon>
        <taxon>Fabaceae</taxon>
        <taxon>Papilionoideae</taxon>
        <taxon>50 kb inversion clade</taxon>
        <taxon>NPAAA clade</taxon>
        <taxon>indigoferoid/millettioid clade</taxon>
        <taxon>Phaseoleae</taxon>
        <taxon>Vigna</taxon>
    </lineage>
</organism>
<proteinExistence type="predicted"/>
<evidence type="ECO:0000313" key="2">
    <source>
        <dbReference type="Proteomes" id="UP000501690"/>
    </source>
</evidence>
<evidence type="ECO:0000313" key="1">
    <source>
        <dbReference type="EMBL" id="QCE00599.1"/>
    </source>
</evidence>
<accession>A0A4D6MK63</accession>
<dbReference type="EMBL" id="CP039351">
    <property type="protein sequence ID" value="QCE00599.1"/>
    <property type="molecule type" value="Genomic_DNA"/>
</dbReference>
<name>A0A4D6MK63_VIGUN</name>
<gene>
    <name evidence="1" type="ORF">DEO72_LG7g1889</name>
</gene>
<keyword evidence="2" id="KW-1185">Reference proteome</keyword>
<dbReference type="AlphaFoldDB" id="A0A4D6MK63"/>
<protein>
    <submittedName>
        <fullName evidence="1">Uncharacterized protein</fullName>
    </submittedName>
</protein>
<dbReference type="Proteomes" id="UP000501690">
    <property type="component" value="Linkage Group LG7"/>
</dbReference>
<reference evidence="1 2" key="1">
    <citation type="submission" date="2019-04" db="EMBL/GenBank/DDBJ databases">
        <title>An improved genome assembly and genetic linkage map for asparagus bean, Vigna unguiculata ssp. sesquipedialis.</title>
        <authorList>
            <person name="Xia Q."/>
            <person name="Zhang R."/>
            <person name="Dong Y."/>
        </authorList>
    </citation>
    <scope>NUCLEOTIDE SEQUENCE [LARGE SCALE GENOMIC DNA]</scope>
    <source>
        <tissue evidence="1">Leaf</tissue>
    </source>
</reference>
<sequence>MSPTRRSRSLLRLATRVERQTIFDEVDIVFCLLWMCVVYETLGDISRVRCWSIPGVMAQDGGLDNNDSLRLSTKDVEHGLHGGGHV</sequence>